<accession>A0AA35V7I3</accession>
<dbReference type="EMBL" id="OX465086">
    <property type="protein sequence ID" value="CAI9266300.1"/>
    <property type="molecule type" value="Genomic_DNA"/>
</dbReference>
<dbReference type="GO" id="GO:0001164">
    <property type="term" value="F:RNA polymerase I core promoter sequence-specific DNA binding"/>
    <property type="evidence" value="ECO:0007669"/>
    <property type="project" value="InterPro"/>
</dbReference>
<evidence type="ECO:0000313" key="13">
    <source>
        <dbReference type="Proteomes" id="UP001177003"/>
    </source>
</evidence>
<dbReference type="Proteomes" id="UP001177003">
    <property type="component" value="Chromosome 0"/>
</dbReference>
<dbReference type="PANTHER" id="PTHR31576">
    <property type="entry name" value="TATA BOX-BINDING PROTEIN-ASSOCIATED FACTOR RNA POLYMERASE I SUBUNIT B"/>
    <property type="match status" value="1"/>
</dbReference>
<dbReference type="AlphaFoldDB" id="A0AA35V7I3"/>
<keyword evidence="7" id="KW-0238">DNA-binding</keyword>
<comment type="subcellular location">
    <subcellularLocation>
        <location evidence="1">Nucleus</location>
        <location evidence="1">Nucleolus</location>
    </subcellularLocation>
</comment>
<sequence length="722" mass="82013">MGIGQFHHIPSPHPPPSPISISSPVKPPAGDKSHPTETPASFNPTAKAPNPKMTDGLGLECQVCGFVGLDDGSDGFFYCQRCGSQADGIRDTTVDDDEMLLTKENVGGIVQRRVAVVKPEPLSQSQPPSQFWETLRTQENDDDDDGVGPTEPIDFGRGTRTLSYEDYYSEIRMRYVMGVQIMIELQVKALVEKFNVCPIIVDMVEPIWLRFVASTKLFSDDWADEVINESESQVQGETEAVAPNAKHKSEPHNILGKRSVMIWYRSVSKTIPLPYSLAISFLLCHLAREPILSTDIAKWTLEGKLPYFTAFLEIEKQIGSPTNACPLSSSRMFRPLHCISIQKLESLAASIAHSIRLELPPVNFYGIAARYLGQLSLPVETILPHASRIYEWSMPPELWLSGNEFRLPTRACVLSILIFSIRSLYKIHGFGKWEKGLVKRKDGKESKILDKTAESESESESESECKMSSLSNNLVSESYDKRLPKQSNLDDTEILLLLESKYSQLIDTSVDGRDLETYLEYCKNVVFAGVELSFEDHEEDQIIEDLWNYYHKEEEDHKPSSPSSNCGSHKRPFDFSETNVKKLKKSKDDNDDKISNETQKEKAIRRMISNMEEKRFCYIPPRTKIKRPDDYLHYTRKNDDGNYTYASHADYYILLRSCARVGRLDVRVMHGAVLSFERRLAWLEKNIDQCVKEMPSFQMSCELCPQDDMNGDESMDFSKLNL</sequence>
<evidence type="ECO:0000256" key="7">
    <source>
        <dbReference type="ARBA" id="ARBA00023125"/>
    </source>
</evidence>
<evidence type="ECO:0000259" key="11">
    <source>
        <dbReference type="Pfam" id="PF20644"/>
    </source>
</evidence>
<evidence type="ECO:0000256" key="6">
    <source>
        <dbReference type="ARBA" id="ARBA00023015"/>
    </source>
</evidence>
<evidence type="ECO:0000313" key="12">
    <source>
        <dbReference type="EMBL" id="CAI9266300.1"/>
    </source>
</evidence>
<keyword evidence="8" id="KW-0804">Transcription</keyword>
<keyword evidence="6" id="KW-0805">Transcription regulation</keyword>
<dbReference type="GO" id="GO:0008270">
    <property type="term" value="F:zinc ion binding"/>
    <property type="evidence" value="ECO:0007669"/>
    <property type="project" value="UniProtKB-KW"/>
</dbReference>
<keyword evidence="5" id="KW-0862">Zinc</keyword>
<evidence type="ECO:0000256" key="8">
    <source>
        <dbReference type="ARBA" id="ARBA00023163"/>
    </source>
</evidence>
<name>A0AA35V7I3_LACSI</name>
<reference evidence="12" key="1">
    <citation type="submission" date="2023-04" db="EMBL/GenBank/DDBJ databases">
        <authorList>
            <person name="Vijverberg K."/>
            <person name="Xiong W."/>
            <person name="Schranz E."/>
        </authorList>
    </citation>
    <scope>NUCLEOTIDE SEQUENCE</scope>
</reference>
<protein>
    <recommendedName>
        <fullName evidence="11">Rrn7/TAF1B N-terminal cyclin domain-containing protein</fullName>
    </recommendedName>
</protein>
<gene>
    <name evidence="12" type="ORF">LSALG_LOCUS6867</name>
</gene>
<feature type="region of interest" description="Disordered" evidence="10">
    <location>
        <begin position="1"/>
        <end position="51"/>
    </location>
</feature>
<feature type="region of interest" description="Disordered" evidence="10">
    <location>
        <begin position="554"/>
        <end position="574"/>
    </location>
</feature>
<dbReference type="GO" id="GO:0042790">
    <property type="term" value="P:nucleolar large rRNA transcription by RNA polymerase I"/>
    <property type="evidence" value="ECO:0007669"/>
    <property type="project" value="TreeGrafter"/>
</dbReference>
<proteinExistence type="inferred from homology"/>
<keyword evidence="13" id="KW-1185">Reference proteome</keyword>
<keyword evidence="9" id="KW-0539">Nucleus</keyword>
<dbReference type="InterPro" id="IPR033599">
    <property type="entry name" value="TAF1B/Rrn7"/>
</dbReference>
<dbReference type="GO" id="GO:0070860">
    <property type="term" value="C:RNA polymerase I core factor complex"/>
    <property type="evidence" value="ECO:0007669"/>
    <property type="project" value="InterPro"/>
</dbReference>
<keyword evidence="4" id="KW-0863">Zinc-finger</keyword>
<evidence type="ECO:0000256" key="5">
    <source>
        <dbReference type="ARBA" id="ARBA00022833"/>
    </source>
</evidence>
<evidence type="ECO:0000256" key="9">
    <source>
        <dbReference type="ARBA" id="ARBA00023242"/>
    </source>
</evidence>
<keyword evidence="3" id="KW-0479">Metal-binding</keyword>
<evidence type="ECO:0000256" key="10">
    <source>
        <dbReference type="SAM" id="MobiDB-lite"/>
    </source>
</evidence>
<comment type="similarity">
    <text evidence="2">Belongs to the RRN7/TAF1B family.</text>
</comment>
<evidence type="ECO:0000256" key="4">
    <source>
        <dbReference type="ARBA" id="ARBA00022771"/>
    </source>
</evidence>
<evidence type="ECO:0000256" key="2">
    <source>
        <dbReference type="ARBA" id="ARBA00006899"/>
    </source>
</evidence>
<dbReference type="PANTHER" id="PTHR31576:SF2">
    <property type="entry name" value="TATA BOX-BINDING PROTEIN-ASSOCIATED FACTOR RNA POLYMERASE I SUBUNIT B"/>
    <property type="match status" value="1"/>
</dbReference>
<evidence type="ECO:0000256" key="1">
    <source>
        <dbReference type="ARBA" id="ARBA00004604"/>
    </source>
</evidence>
<dbReference type="InterPro" id="IPR048540">
    <property type="entry name" value="Rrn7_cyclin_N"/>
</dbReference>
<feature type="domain" description="Rrn7/TAF1B N-terminal cyclin" evidence="11">
    <location>
        <begin position="179"/>
        <end position="311"/>
    </location>
</feature>
<evidence type="ECO:0000256" key="3">
    <source>
        <dbReference type="ARBA" id="ARBA00022723"/>
    </source>
</evidence>
<organism evidence="12 13">
    <name type="scientific">Lactuca saligna</name>
    <name type="common">Willowleaf lettuce</name>
    <dbReference type="NCBI Taxonomy" id="75948"/>
    <lineage>
        <taxon>Eukaryota</taxon>
        <taxon>Viridiplantae</taxon>
        <taxon>Streptophyta</taxon>
        <taxon>Embryophyta</taxon>
        <taxon>Tracheophyta</taxon>
        <taxon>Spermatophyta</taxon>
        <taxon>Magnoliopsida</taxon>
        <taxon>eudicotyledons</taxon>
        <taxon>Gunneridae</taxon>
        <taxon>Pentapetalae</taxon>
        <taxon>asterids</taxon>
        <taxon>campanulids</taxon>
        <taxon>Asterales</taxon>
        <taxon>Asteraceae</taxon>
        <taxon>Cichorioideae</taxon>
        <taxon>Cichorieae</taxon>
        <taxon>Lactucinae</taxon>
        <taxon>Lactuca</taxon>
    </lineage>
</organism>
<dbReference type="Pfam" id="PF20644">
    <property type="entry name" value="Rrn7_cyclin_N"/>
    <property type="match status" value="1"/>
</dbReference>
<feature type="region of interest" description="Disordered" evidence="10">
    <location>
        <begin position="449"/>
        <end position="469"/>
    </location>
</feature>